<evidence type="ECO:0000313" key="7">
    <source>
        <dbReference type="EMBL" id="QDV43090.1"/>
    </source>
</evidence>
<dbReference type="SUPFAM" id="SSF51735">
    <property type="entry name" value="NAD(P)-binding Rossmann-fold domains"/>
    <property type="match status" value="1"/>
</dbReference>
<feature type="domain" description="D-isomer specific 2-hydroxyacid dehydrogenase NAD-binding" evidence="6">
    <location>
        <begin position="95"/>
        <end position="272"/>
    </location>
</feature>
<dbReference type="InterPro" id="IPR036291">
    <property type="entry name" value="NAD(P)-bd_dom_sf"/>
</dbReference>
<evidence type="ECO:0000259" key="5">
    <source>
        <dbReference type="Pfam" id="PF00389"/>
    </source>
</evidence>
<dbReference type="Gene3D" id="3.40.50.720">
    <property type="entry name" value="NAD(P)-binding Rossmann-like Domain"/>
    <property type="match status" value="2"/>
</dbReference>
<evidence type="ECO:0000256" key="4">
    <source>
        <dbReference type="RuleBase" id="RU003719"/>
    </source>
</evidence>
<gene>
    <name evidence="7" type="ORF">Enr13x_29440</name>
</gene>
<keyword evidence="3" id="KW-0520">NAD</keyword>
<dbReference type="PANTHER" id="PTHR10996">
    <property type="entry name" value="2-HYDROXYACID DEHYDROGENASE-RELATED"/>
    <property type="match status" value="1"/>
</dbReference>
<organism evidence="7 8">
    <name type="scientific">Stieleria neptunia</name>
    <dbReference type="NCBI Taxonomy" id="2527979"/>
    <lineage>
        <taxon>Bacteria</taxon>
        <taxon>Pseudomonadati</taxon>
        <taxon>Planctomycetota</taxon>
        <taxon>Planctomycetia</taxon>
        <taxon>Pirellulales</taxon>
        <taxon>Pirellulaceae</taxon>
        <taxon>Stieleria</taxon>
    </lineage>
</organism>
<keyword evidence="2 4" id="KW-0560">Oxidoreductase</keyword>
<comment type="similarity">
    <text evidence="1 4">Belongs to the D-isomer specific 2-hydroxyacid dehydrogenase family.</text>
</comment>
<dbReference type="FunFam" id="3.40.50.720:FF:000203">
    <property type="entry name" value="D-3-phosphoglycerate dehydrogenase (SerA)"/>
    <property type="match status" value="1"/>
</dbReference>
<dbReference type="EMBL" id="CP037423">
    <property type="protein sequence ID" value="QDV43090.1"/>
    <property type="molecule type" value="Genomic_DNA"/>
</dbReference>
<dbReference type="GO" id="GO:0030267">
    <property type="term" value="F:glyoxylate reductase (NADPH) activity"/>
    <property type="evidence" value="ECO:0007669"/>
    <property type="project" value="TreeGrafter"/>
</dbReference>
<evidence type="ECO:0000313" key="8">
    <source>
        <dbReference type="Proteomes" id="UP000319004"/>
    </source>
</evidence>
<dbReference type="Pfam" id="PF00389">
    <property type="entry name" value="2-Hacid_dh"/>
    <property type="match status" value="1"/>
</dbReference>
<dbReference type="Proteomes" id="UP000319004">
    <property type="component" value="Chromosome"/>
</dbReference>
<dbReference type="GO" id="GO:0051287">
    <property type="term" value="F:NAD binding"/>
    <property type="evidence" value="ECO:0007669"/>
    <property type="project" value="InterPro"/>
</dbReference>
<dbReference type="InterPro" id="IPR006139">
    <property type="entry name" value="D-isomer_2_OHA_DH_cat_dom"/>
</dbReference>
<dbReference type="EC" id="1.1.1.-" evidence="7"/>
<dbReference type="InterPro" id="IPR050223">
    <property type="entry name" value="D-isomer_2-hydroxyacid_DH"/>
</dbReference>
<dbReference type="KEGG" id="snep:Enr13x_29440"/>
<accession>A0A518HQH4</accession>
<evidence type="ECO:0000259" key="6">
    <source>
        <dbReference type="Pfam" id="PF02826"/>
    </source>
</evidence>
<name>A0A518HQH4_9BACT</name>
<dbReference type="GO" id="GO:0005829">
    <property type="term" value="C:cytosol"/>
    <property type="evidence" value="ECO:0007669"/>
    <property type="project" value="TreeGrafter"/>
</dbReference>
<proteinExistence type="inferred from homology"/>
<dbReference type="AlphaFoldDB" id="A0A518HQH4"/>
<reference evidence="7 8" key="1">
    <citation type="submission" date="2019-03" db="EMBL/GenBank/DDBJ databases">
        <title>Deep-cultivation of Planctomycetes and their phenomic and genomic characterization uncovers novel biology.</title>
        <authorList>
            <person name="Wiegand S."/>
            <person name="Jogler M."/>
            <person name="Boedeker C."/>
            <person name="Pinto D."/>
            <person name="Vollmers J."/>
            <person name="Rivas-Marin E."/>
            <person name="Kohn T."/>
            <person name="Peeters S.H."/>
            <person name="Heuer A."/>
            <person name="Rast P."/>
            <person name="Oberbeckmann S."/>
            <person name="Bunk B."/>
            <person name="Jeske O."/>
            <person name="Meyerdierks A."/>
            <person name="Storesund J.E."/>
            <person name="Kallscheuer N."/>
            <person name="Luecker S."/>
            <person name="Lage O.M."/>
            <person name="Pohl T."/>
            <person name="Merkel B.J."/>
            <person name="Hornburger P."/>
            <person name="Mueller R.-W."/>
            <person name="Bruemmer F."/>
            <person name="Labrenz M."/>
            <person name="Spormann A.M."/>
            <person name="Op den Camp H."/>
            <person name="Overmann J."/>
            <person name="Amann R."/>
            <person name="Jetten M.S.M."/>
            <person name="Mascher T."/>
            <person name="Medema M.H."/>
            <person name="Devos D.P."/>
            <person name="Kaster A.-K."/>
            <person name="Ovreas L."/>
            <person name="Rohde M."/>
            <person name="Galperin M.Y."/>
            <person name="Jogler C."/>
        </authorList>
    </citation>
    <scope>NUCLEOTIDE SEQUENCE [LARGE SCALE GENOMIC DNA]</scope>
    <source>
        <strain evidence="7 8">Enr13</strain>
    </source>
</reference>
<dbReference type="GO" id="GO:0016618">
    <property type="term" value="F:hydroxypyruvate reductase [NAD(P)H] activity"/>
    <property type="evidence" value="ECO:0007669"/>
    <property type="project" value="TreeGrafter"/>
</dbReference>
<protein>
    <submittedName>
        <fullName evidence="7">2-hydroxyacid dehydrogenase</fullName>
        <ecNumber evidence="7">1.1.1.-</ecNumber>
    </submittedName>
</protein>
<dbReference type="SUPFAM" id="SSF52283">
    <property type="entry name" value="Formate/glycerate dehydrogenase catalytic domain-like"/>
    <property type="match status" value="1"/>
</dbReference>
<evidence type="ECO:0000256" key="3">
    <source>
        <dbReference type="ARBA" id="ARBA00023027"/>
    </source>
</evidence>
<evidence type="ECO:0000256" key="1">
    <source>
        <dbReference type="ARBA" id="ARBA00005854"/>
    </source>
</evidence>
<dbReference type="PANTHER" id="PTHR10996:SF283">
    <property type="entry name" value="GLYOXYLATE_HYDROXYPYRUVATE REDUCTASE B"/>
    <property type="match status" value="1"/>
</dbReference>
<evidence type="ECO:0000256" key="2">
    <source>
        <dbReference type="ARBA" id="ARBA00023002"/>
    </source>
</evidence>
<keyword evidence="8" id="KW-1185">Reference proteome</keyword>
<sequence length="314" mass="34375">MDRLQAEAIVRHGDLDRGLTRAELMDGVRDVDGLICLLTDQIDGELLDVNPSLKVVSNYAVGFNNIDVPAATERNVAVTNTPGVLTECTADMAWALLMASARRVIEGDRLVRSGQWAGWEPLQMLGAEVTGGTIGLVGLGRIAKAMAKRALAFDMRVLYWNRTRLSADEEKTLGVEYRELDEMLSESDFVSIHVALSEQTRHLISTPQLKRMKPTATLINTARGAVVDESALVQALRDGTIARAGLDVYEHEPKVEPELLSMQNVVLAPHLGSATVETRTRMGELAIENCLAACRGERPPNLVNPEWTPSQRKA</sequence>
<dbReference type="InterPro" id="IPR006140">
    <property type="entry name" value="D-isomer_DH_NAD-bd"/>
</dbReference>
<dbReference type="CDD" id="cd05301">
    <property type="entry name" value="GDH"/>
    <property type="match status" value="1"/>
</dbReference>
<dbReference type="Pfam" id="PF02826">
    <property type="entry name" value="2-Hacid_dh_C"/>
    <property type="match status" value="1"/>
</dbReference>
<feature type="domain" description="D-isomer specific 2-hydroxyacid dehydrogenase catalytic" evidence="5">
    <location>
        <begin position="15"/>
        <end position="304"/>
    </location>
</feature>